<feature type="region of interest" description="Disordered" evidence="1">
    <location>
        <begin position="1"/>
        <end position="27"/>
    </location>
</feature>
<gene>
    <name evidence="3" type="ORF">D9611_005714</name>
</gene>
<dbReference type="OrthoDB" id="3268967at2759"/>
<protein>
    <recommendedName>
        <fullName evidence="2">Chromo domain-containing protein</fullName>
    </recommendedName>
</protein>
<organism evidence="3 4">
    <name type="scientific">Ephemerocybe angulata</name>
    <dbReference type="NCBI Taxonomy" id="980116"/>
    <lineage>
        <taxon>Eukaryota</taxon>
        <taxon>Fungi</taxon>
        <taxon>Dikarya</taxon>
        <taxon>Basidiomycota</taxon>
        <taxon>Agaricomycotina</taxon>
        <taxon>Agaricomycetes</taxon>
        <taxon>Agaricomycetidae</taxon>
        <taxon>Agaricales</taxon>
        <taxon>Agaricineae</taxon>
        <taxon>Psathyrellaceae</taxon>
        <taxon>Ephemerocybe</taxon>
    </lineage>
</organism>
<reference evidence="3 4" key="1">
    <citation type="journal article" date="2020" name="ISME J.">
        <title>Uncovering the hidden diversity of litter-decomposition mechanisms in mushroom-forming fungi.</title>
        <authorList>
            <person name="Floudas D."/>
            <person name="Bentzer J."/>
            <person name="Ahren D."/>
            <person name="Johansson T."/>
            <person name="Persson P."/>
            <person name="Tunlid A."/>
        </authorList>
    </citation>
    <scope>NUCLEOTIDE SEQUENCE [LARGE SCALE GENOMIC DNA]</scope>
    <source>
        <strain evidence="3 4">CBS 175.51</strain>
    </source>
</reference>
<name>A0A8H5BHE9_9AGAR</name>
<evidence type="ECO:0000259" key="2">
    <source>
        <dbReference type="SMART" id="SM00298"/>
    </source>
</evidence>
<proteinExistence type="predicted"/>
<comment type="caution">
    <text evidence="3">The sequence shown here is derived from an EMBL/GenBank/DDBJ whole genome shotgun (WGS) entry which is preliminary data.</text>
</comment>
<dbReference type="Pfam" id="PF00385">
    <property type="entry name" value="Chromo"/>
    <property type="match status" value="1"/>
</dbReference>
<dbReference type="InterPro" id="IPR000953">
    <property type="entry name" value="Chromo/chromo_shadow_dom"/>
</dbReference>
<dbReference type="SUPFAM" id="SSF54160">
    <property type="entry name" value="Chromo domain-like"/>
    <property type="match status" value="1"/>
</dbReference>
<feature type="compositionally biased region" description="Low complexity" evidence="1">
    <location>
        <begin position="1"/>
        <end position="12"/>
    </location>
</feature>
<dbReference type="SMART" id="SM00298">
    <property type="entry name" value="CHROMO"/>
    <property type="match status" value="1"/>
</dbReference>
<sequence length="132" mass="15636">MPASHNPNNRRPPTWPWSDFSKNIGGDSAAYDNRPYRIDAIVDTRLRRLPSRRHKTRQYRVRWNGWGPNWDSWIAAQGLKGCAALDEWDRFQAMPREEPDIPPDNPWIKYHACGPNEPHILRPEYDWTFDAR</sequence>
<evidence type="ECO:0000256" key="1">
    <source>
        <dbReference type="SAM" id="MobiDB-lite"/>
    </source>
</evidence>
<dbReference type="EMBL" id="JAACJK010000166">
    <property type="protein sequence ID" value="KAF5323450.1"/>
    <property type="molecule type" value="Genomic_DNA"/>
</dbReference>
<dbReference type="InterPro" id="IPR023780">
    <property type="entry name" value="Chromo_domain"/>
</dbReference>
<dbReference type="Proteomes" id="UP000541558">
    <property type="component" value="Unassembled WGS sequence"/>
</dbReference>
<dbReference type="Gene3D" id="2.40.50.40">
    <property type="match status" value="1"/>
</dbReference>
<evidence type="ECO:0000313" key="3">
    <source>
        <dbReference type="EMBL" id="KAF5323450.1"/>
    </source>
</evidence>
<evidence type="ECO:0000313" key="4">
    <source>
        <dbReference type="Proteomes" id="UP000541558"/>
    </source>
</evidence>
<keyword evidence="4" id="KW-1185">Reference proteome</keyword>
<dbReference type="AlphaFoldDB" id="A0A8H5BHE9"/>
<feature type="domain" description="Chromo" evidence="2">
    <location>
        <begin position="35"/>
        <end position="93"/>
    </location>
</feature>
<dbReference type="InterPro" id="IPR016197">
    <property type="entry name" value="Chromo-like_dom_sf"/>
</dbReference>
<dbReference type="GO" id="GO:0006338">
    <property type="term" value="P:chromatin remodeling"/>
    <property type="evidence" value="ECO:0007669"/>
    <property type="project" value="UniProtKB-ARBA"/>
</dbReference>
<accession>A0A8H5BHE9</accession>